<dbReference type="PANTHER" id="PTHR46797:SF1">
    <property type="entry name" value="METHYLPHOSPHONATE SYNTHASE"/>
    <property type="match status" value="1"/>
</dbReference>
<dbReference type="CDD" id="cd00093">
    <property type="entry name" value="HTH_XRE"/>
    <property type="match status" value="1"/>
</dbReference>
<dbReference type="InterPro" id="IPR050807">
    <property type="entry name" value="TransReg_Diox_bact_type"/>
</dbReference>
<dbReference type="PANTHER" id="PTHR46797">
    <property type="entry name" value="HTH-TYPE TRANSCRIPTIONAL REGULATOR"/>
    <property type="match status" value="1"/>
</dbReference>
<dbReference type="SMART" id="SM00530">
    <property type="entry name" value="HTH_XRE"/>
    <property type="match status" value="1"/>
</dbReference>
<dbReference type="InterPro" id="IPR001387">
    <property type="entry name" value="Cro/C1-type_HTH"/>
</dbReference>
<accession>A0A369NYL8</accession>
<organism evidence="2 3">
    <name type="scientific">Adlercreutzia equolifaciens subsp. celatus</name>
    <dbReference type="NCBI Taxonomy" id="394340"/>
    <lineage>
        <taxon>Bacteria</taxon>
        <taxon>Bacillati</taxon>
        <taxon>Actinomycetota</taxon>
        <taxon>Coriobacteriia</taxon>
        <taxon>Eggerthellales</taxon>
        <taxon>Eggerthellaceae</taxon>
        <taxon>Adlercreutzia</taxon>
    </lineage>
</organism>
<evidence type="ECO:0000256" key="1">
    <source>
        <dbReference type="ARBA" id="ARBA00023125"/>
    </source>
</evidence>
<dbReference type="Pfam" id="PF13560">
    <property type="entry name" value="HTH_31"/>
    <property type="match status" value="1"/>
</dbReference>
<reference evidence="2 3" key="1">
    <citation type="journal article" date="2018" name="Elife">
        <title>Discovery and characterization of a prevalent human gut bacterial enzyme sufficient for the inactivation of a family of plant toxins.</title>
        <authorList>
            <person name="Koppel N."/>
            <person name="Bisanz J.E."/>
            <person name="Pandelia M.E."/>
            <person name="Turnbaugh P.J."/>
            <person name="Balskus E.P."/>
        </authorList>
    </citation>
    <scope>NUCLEOTIDE SEQUENCE [LARGE SCALE GENOMIC DNA]</scope>
    <source>
        <strain evidence="2 3">OB21 GAM 11</strain>
    </source>
</reference>
<dbReference type="GeneID" id="62677961"/>
<protein>
    <submittedName>
        <fullName evidence="2">XRE family transcriptional regulator</fullName>
    </submittedName>
</protein>
<dbReference type="AlphaFoldDB" id="A0A369NYL8"/>
<dbReference type="GO" id="GO:0003677">
    <property type="term" value="F:DNA binding"/>
    <property type="evidence" value="ECO:0007669"/>
    <property type="project" value="UniProtKB-KW"/>
</dbReference>
<comment type="caution">
    <text evidence="2">The sequence shown here is derived from an EMBL/GenBank/DDBJ whole genome shotgun (WGS) entry which is preliminary data.</text>
</comment>
<evidence type="ECO:0000313" key="2">
    <source>
        <dbReference type="EMBL" id="RDC42786.1"/>
    </source>
</evidence>
<dbReference type="PROSITE" id="PS50943">
    <property type="entry name" value="HTH_CROC1"/>
    <property type="match status" value="1"/>
</dbReference>
<sequence>MNIEQKRQALGKRIRAVREEQGLSQSQLALMIGSSKSHIWRIETGRVGVGIDDLGRIADALGSPVRDLLTF</sequence>
<dbReference type="GO" id="GO:0005829">
    <property type="term" value="C:cytosol"/>
    <property type="evidence" value="ECO:0007669"/>
    <property type="project" value="TreeGrafter"/>
</dbReference>
<dbReference type="EMBL" id="PPUT01000025">
    <property type="protein sequence ID" value="RDC42786.1"/>
    <property type="molecule type" value="Genomic_DNA"/>
</dbReference>
<dbReference type="InterPro" id="IPR010982">
    <property type="entry name" value="Lambda_DNA-bd_dom_sf"/>
</dbReference>
<dbReference type="Proteomes" id="UP000253805">
    <property type="component" value="Unassembled WGS sequence"/>
</dbReference>
<dbReference type="GO" id="GO:0003700">
    <property type="term" value="F:DNA-binding transcription factor activity"/>
    <property type="evidence" value="ECO:0007669"/>
    <property type="project" value="TreeGrafter"/>
</dbReference>
<dbReference type="SUPFAM" id="SSF47413">
    <property type="entry name" value="lambda repressor-like DNA-binding domains"/>
    <property type="match status" value="1"/>
</dbReference>
<name>A0A369NYL8_9ACTN</name>
<dbReference type="Gene3D" id="1.10.260.40">
    <property type="entry name" value="lambda repressor-like DNA-binding domains"/>
    <property type="match status" value="1"/>
</dbReference>
<evidence type="ECO:0000313" key="3">
    <source>
        <dbReference type="Proteomes" id="UP000253805"/>
    </source>
</evidence>
<proteinExistence type="predicted"/>
<keyword evidence="1" id="KW-0238">DNA-binding</keyword>
<gene>
    <name evidence="2" type="ORF">C1850_09150</name>
</gene>
<dbReference type="RefSeq" id="WP_022740231.1">
    <property type="nucleotide sequence ID" value="NZ_AP024470.1"/>
</dbReference>